<dbReference type="Gene3D" id="3.40.630.30">
    <property type="match status" value="1"/>
</dbReference>
<evidence type="ECO:0000313" key="3">
    <source>
        <dbReference type="RefSeq" id="XP_022957170.1"/>
    </source>
</evidence>
<feature type="domain" description="N-acetyltransferase" evidence="1">
    <location>
        <begin position="104"/>
        <end position="279"/>
    </location>
</feature>
<dbReference type="Proteomes" id="UP000504609">
    <property type="component" value="Unplaced"/>
</dbReference>
<organism evidence="2 3">
    <name type="scientific">Cucurbita moschata</name>
    <name type="common">Winter crookneck squash</name>
    <name type="synonym">Cucurbita pepo var. moschata</name>
    <dbReference type="NCBI Taxonomy" id="3662"/>
    <lineage>
        <taxon>Eukaryota</taxon>
        <taxon>Viridiplantae</taxon>
        <taxon>Streptophyta</taxon>
        <taxon>Embryophyta</taxon>
        <taxon>Tracheophyta</taxon>
        <taxon>Spermatophyta</taxon>
        <taxon>Magnoliopsida</taxon>
        <taxon>eudicotyledons</taxon>
        <taxon>Gunneridae</taxon>
        <taxon>Pentapetalae</taxon>
        <taxon>rosids</taxon>
        <taxon>fabids</taxon>
        <taxon>Cucurbitales</taxon>
        <taxon>Cucurbitaceae</taxon>
        <taxon>Cucurbiteae</taxon>
        <taxon>Cucurbita</taxon>
    </lineage>
</organism>
<evidence type="ECO:0000259" key="1">
    <source>
        <dbReference type="PROSITE" id="PS51186"/>
    </source>
</evidence>
<dbReference type="CDD" id="cd04301">
    <property type="entry name" value="NAT_SF"/>
    <property type="match status" value="1"/>
</dbReference>
<dbReference type="AlphaFoldDB" id="A0A6J1GZS9"/>
<dbReference type="InterPro" id="IPR000182">
    <property type="entry name" value="GNAT_dom"/>
</dbReference>
<name>A0A6J1GZS9_CUCMO</name>
<dbReference type="KEGG" id="cmos:111458641"/>
<dbReference type="RefSeq" id="XP_022957170.1">
    <property type="nucleotide sequence ID" value="XM_023101402.1"/>
</dbReference>
<sequence>MAIASSFSFPLDLHRHRLLPRHFIHHRSFPALPISSYPFPLLLKTQNQFFKTSSAPLRSSPTTLDSSLLEDPLRTGRFLTDDEYERLKFLGDFEYFQELESGSMWVRVMRDCELDATVGLLAESFAESMFWPSGYISLLRFLVKQYLIERRALMPHAATLIGFYKGKNGEEEEAEELAGTVEVSFDKRGANASPPTPTPPKDSPYICNMTVKKELRRRGIGWHLLKAGEELISQMSTSREVFLHCRMIDTAPFNMYTKAGYTVVQTDTIISLLMLQRRKHLMCKELPAITMRSPESDAPFSVEE</sequence>
<gene>
    <name evidence="3" type="primary">LOC111458641</name>
</gene>
<reference evidence="3" key="1">
    <citation type="submission" date="2025-08" db="UniProtKB">
        <authorList>
            <consortium name="RefSeq"/>
        </authorList>
    </citation>
    <scope>IDENTIFICATION</scope>
    <source>
        <tissue evidence="3">Young leaves</tissue>
    </source>
</reference>
<keyword evidence="2" id="KW-1185">Reference proteome</keyword>
<accession>A0A6J1GZS9</accession>
<dbReference type="InterPro" id="IPR016181">
    <property type="entry name" value="Acyl_CoA_acyltransferase"/>
</dbReference>
<dbReference type="SUPFAM" id="SSF55729">
    <property type="entry name" value="Acyl-CoA N-acyltransferases (Nat)"/>
    <property type="match status" value="1"/>
</dbReference>
<dbReference type="PROSITE" id="PS51186">
    <property type="entry name" value="GNAT"/>
    <property type="match status" value="1"/>
</dbReference>
<dbReference type="PANTHER" id="PTHR47489:SF2">
    <property type="entry name" value="GCN5-RELATED N-ACETYLTRANSFERASE 5, CHLOROPLASTIC"/>
    <property type="match status" value="1"/>
</dbReference>
<dbReference type="Pfam" id="PF00583">
    <property type="entry name" value="Acetyltransf_1"/>
    <property type="match status" value="1"/>
</dbReference>
<dbReference type="GO" id="GO:0016747">
    <property type="term" value="F:acyltransferase activity, transferring groups other than amino-acyl groups"/>
    <property type="evidence" value="ECO:0007669"/>
    <property type="project" value="InterPro"/>
</dbReference>
<dbReference type="GeneID" id="111458641"/>
<proteinExistence type="predicted"/>
<evidence type="ECO:0000313" key="2">
    <source>
        <dbReference type="Proteomes" id="UP000504609"/>
    </source>
</evidence>
<dbReference type="PANTHER" id="PTHR47489">
    <property type="entry name" value="ACYL-COA N-ACYLTRANSFERASES (NAT) SUPERFAMILY PROTEIN"/>
    <property type="match status" value="1"/>
</dbReference>
<protein>
    <submittedName>
        <fullName evidence="3">Uncharacterized protein LOC111458641</fullName>
    </submittedName>
</protein>